<name>A0A1J0ADW1_9CYAN</name>
<dbReference type="SUPFAM" id="SSF88659">
    <property type="entry name" value="Sigma3 and sigma4 domains of RNA polymerase sigma factors"/>
    <property type="match status" value="1"/>
</dbReference>
<protein>
    <submittedName>
        <fullName evidence="8">RNA polymerase sigma-70 factor</fullName>
    </submittedName>
</protein>
<dbReference type="AlphaFoldDB" id="A0A1J0ADW1"/>
<dbReference type="STRING" id="1188229.GlitD10_1796"/>
<dbReference type="GO" id="GO:0016987">
    <property type="term" value="F:sigma factor activity"/>
    <property type="evidence" value="ECO:0007669"/>
    <property type="project" value="UniProtKB-KW"/>
</dbReference>
<sequence length="214" mass="24873">MHPTLSADWSHFQVPPVPVGKLSTEELVCRCQQGFQPDRAAFTELVRRHQTHVERILYHLASDWNDRADLVQEVWVRAYRHIKRLQDPSKFRSWLSRIATNLFYDELRRRKRHQATISLDAPRQIGHTEIEWDIACDGPGPSDDLATQEFYDRLKRAIADLPEVFRTTIILRELDGLAYEEIAEITGASLGTVKSRIARARARLQMELKPYLDS</sequence>
<evidence type="ECO:0000256" key="3">
    <source>
        <dbReference type="ARBA" id="ARBA00023082"/>
    </source>
</evidence>
<dbReference type="Gene3D" id="1.10.10.10">
    <property type="entry name" value="Winged helix-like DNA-binding domain superfamily/Winged helix DNA-binding domain"/>
    <property type="match status" value="1"/>
</dbReference>
<keyword evidence="4" id="KW-0238">DNA-binding</keyword>
<proteinExistence type="inferred from homology"/>
<dbReference type="PANTHER" id="PTHR43133:SF8">
    <property type="entry name" value="RNA POLYMERASE SIGMA FACTOR HI_1459-RELATED"/>
    <property type="match status" value="1"/>
</dbReference>
<evidence type="ECO:0000256" key="4">
    <source>
        <dbReference type="ARBA" id="ARBA00023125"/>
    </source>
</evidence>
<dbReference type="GO" id="GO:0006352">
    <property type="term" value="P:DNA-templated transcription initiation"/>
    <property type="evidence" value="ECO:0007669"/>
    <property type="project" value="InterPro"/>
</dbReference>
<feature type="domain" description="RNA polymerase sigma-70 region 2" evidence="6">
    <location>
        <begin position="45"/>
        <end position="112"/>
    </location>
</feature>
<dbReference type="KEGG" id="glt:GlitD10_1796"/>
<dbReference type="PANTHER" id="PTHR43133">
    <property type="entry name" value="RNA POLYMERASE ECF-TYPE SIGMA FACTO"/>
    <property type="match status" value="1"/>
</dbReference>
<organism evidence="8 9">
    <name type="scientific">Gloeomargarita lithophora Alchichica-D10</name>
    <dbReference type="NCBI Taxonomy" id="1188229"/>
    <lineage>
        <taxon>Bacteria</taxon>
        <taxon>Bacillati</taxon>
        <taxon>Cyanobacteriota</taxon>
        <taxon>Cyanophyceae</taxon>
        <taxon>Gloeomargaritales</taxon>
        <taxon>Gloeomargaritaceae</taxon>
        <taxon>Gloeomargarita</taxon>
    </lineage>
</organism>
<evidence type="ECO:0000313" key="9">
    <source>
        <dbReference type="Proteomes" id="UP000180235"/>
    </source>
</evidence>
<dbReference type="OrthoDB" id="9784984at2"/>
<evidence type="ECO:0000313" key="8">
    <source>
        <dbReference type="EMBL" id="APB34122.1"/>
    </source>
</evidence>
<evidence type="ECO:0000256" key="1">
    <source>
        <dbReference type="ARBA" id="ARBA00010641"/>
    </source>
</evidence>
<keyword evidence="5" id="KW-0804">Transcription</keyword>
<feature type="domain" description="RNA polymerase sigma factor 70 region 4 type 2" evidence="7">
    <location>
        <begin position="152"/>
        <end position="204"/>
    </location>
</feature>
<dbReference type="EMBL" id="CP017675">
    <property type="protein sequence ID" value="APB34122.1"/>
    <property type="molecule type" value="Genomic_DNA"/>
</dbReference>
<dbReference type="Proteomes" id="UP000180235">
    <property type="component" value="Chromosome"/>
</dbReference>
<comment type="similarity">
    <text evidence="1">Belongs to the sigma-70 factor family. ECF subfamily.</text>
</comment>
<dbReference type="CDD" id="cd06171">
    <property type="entry name" value="Sigma70_r4"/>
    <property type="match status" value="1"/>
</dbReference>
<dbReference type="Gene3D" id="1.10.1740.10">
    <property type="match status" value="1"/>
</dbReference>
<dbReference type="Pfam" id="PF08281">
    <property type="entry name" value="Sigma70_r4_2"/>
    <property type="match status" value="1"/>
</dbReference>
<evidence type="ECO:0000259" key="6">
    <source>
        <dbReference type="Pfam" id="PF04542"/>
    </source>
</evidence>
<dbReference type="RefSeq" id="WP_071454613.1">
    <property type="nucleotide sequence ID" value="NZ_CP017675.1"/>
</dbReference>
<dbReference type="Pfam" id="PF04542">
    <property type="entry name" value="Sigma70_r2"/>
    <property type="match status" value="1"/>
</dbReference>
<keyword evidence="9" id="KW-1185">Reference proteome</keyword>
<dbReference type="GO" id="GO:0003677">
    <property type="term" value="F:DNA binding"/>
    <property type="evidence" value="ECO:0007669"/>
    <property type="project" value="UniProtKB-KW"/>
</dbReference>
<dbReference type="InterPro" id="IPR013324">
    <property type="entry name" value="RNA_pol_sigma_r3/r4-like"/>
</dbReference>
<evidence type="ECO:0000259" key="7">
    <source>
        <dbReference type="Pfam" id="PF08281"/>
    </source>
</evidence>
<dbReference type="InterPro" id="IPR036388">
    <property type="entry name" value="WH-like_DNA-bd_sf"/>
</dbReference>
<keyword evidence="3" id="KW-0731">Sigma factor</keyword>
<accession>A0A1J0ADW1</accession>
<dbReference type="InterPro" id="IPR013249">
    <property type="entry name" value="RNA_pol_sigma70_r4_t2"/>
</dbReference>
<dbReference type="InterPro" id="IPR013325">
    <property type="entry name" value="RNA_pol_sigma_r2"/>
</dbReference>
<dbReference type="InterPro" id="IPR014284">
    <property type="entry name" value="RNA_pol_sigma-70_dom"/>
</dbReference>
<keyword evidence="2" id="KW-0805">Transcription regulation</keyword>
<evidence type="ECO:0000256" key="2">
    <source>
        <dbReference type="ARBA" id="ARBA00023015"/>
    </source>
</evidence>
<dbReference type="SUPFAM" id="SSF88946">
    <property type="entry name" value="Sigma2 domain of RNA polymerase sigma factors"/>
    <property type="match status" value="1"/>
</dbReference>
<reference evidence="8 9" key="1">
    <citation type="submission" date="2016-10" db="EMBL/GenBank/DDBJ databases">
        <title>Description of Gloeomargarita lithophora gen. nov., sp. nov., a thylakoid-bearing basal-branching cyanobacterium with intracellular carbonates, and proposal for Gloeomargaritales ord. nov.</title>
        <authorList>
            <person name="Moreira D."/>
            <person name="Tavera R."/>
            <person name="Benzerara K."/>
            <person name="Skouri-Panet F."/>
            <person name="Couradeau E."/>
            <person name="Gerard E."/>
            <person name="Loussert C."/>
            <person name="Novelo E."/>
            <person name="Zivanovic Y."/>
            <person name="Lopez-Garcia P."/>
        </authorList>
    </citation>
    <scope>NUCLEOTIDE SEQUENCE [LARGE SCALE GENOMIC DNA]</scope>
    <source>
        <strain evidence="8 9">D10</strain>
    </source>
</reference>
<gene>
    <name evidence="8" type="primary">rpoE-3</name>
    <name evidence="8" type="ORF">GlitD10_1796</name>
</gene>
<dbReference type="NCBIfam" id="TIGR02937">
    <property type="entry name" value="sigma70-ECF"/>
    <property type="match status" value="1"/>
</dbReference>
<dbReference type="InterPro" id="IPR007627">
    <property type="entry name" value="RNA_pol_sigma70_r2"/>
</dbReference>
<evidence type="ECO:0000256" key="5">
    <source>
        <dbReference type="ARBA" id="ARBA00023163"/>
    </source>
</evidence>
<dbReference type="InterPro" id="IPR039425">
    <property type="entry name" value="RNA_pol_sigma-70-like"/>
</dbReference>